<evidence type="ECO:0000256" key="6">
    <source>
        <dbReference type="SAM" id="Phobius"/>
    </source>
</evidence>
<dbReference type="Proteomes" id="UP000773462">
    <property type="component" value="Unassembled WGS sequence"/>
</dbReference>
<dbReference type="InterPro" id="IPR050640">
    <property type="entry name" value="Bact_2-comp_sensor_kinase"/>
</dbReference>
<dbReference type="PANTHER" id="PTHR34220">
    <property type="entry name" value="SENSOR HISTIDINE KINASE YPDA"/>
    <property type="match status" value="1"/>
</dbReference>
<dbReference type="SUPFAM" id="SSF158472">
    <property type="entry name" value="HAMP domain-like"/>
    <property type="match status" value="1"/>
</dbReference>
<keyword evidence="6" id="KW-1133">Transmembrane helix</keyword>
<evidence type="ECO:0000256" key="5">
    <source>
        <dbReference type="ARBA" id="ARBA00023136"/>
    </source>
</evidence>
<keyword evidence="6" id="KW-0812">Transmembrane</keyword>
<dbReference type="InterPro" id="IPR036890">
    <property type="entry name" value="HATPase_C_sf"/>
</dbReference>
<protein>
    <submittedName>
        <fullName evidence="8">Sensor histidine kinase YesM</fullName>
    </submittedName>
</protein>
<evidence type="ECO:0000259" key="7">
    <source>
        <dbReference type="PROSITE" id="PS50885"/>
    </source>
</evidence>
<dbReference type="RefSeq" id="WP_209873917.1">
    <property type="nucleotide sequence ID" value="NZ_JAGGLV010000008.1"/>
</dbReference>
<dbReference type="PROSITE" id="PS50885">
    <property type="entry name" value="HAMP"/>
    <property type="match status" value="1"/>
</dbReference>
<dbReference type="Pfam" id="PF06580">
    <property type="entry name" value="His_kinase"/>
    <property type="match status" value="1"/>
</dbReference>
<evidence type="ECO:0000313" key="9">
    <source>
        <dbReference type="Proteomes" id="UP000773462"/>
    </source>
</evidence>
<reference evidence="8 9" key="1">
    <citation type="submission" date="2021-03" db="EMBL/GenBank/DDBJ databases">
        <title>Genomic Encyclopedia of Type Strains, Phase IV (KMG-IV): sequencing the most valuable type-strain genomes for metagenomic binning, comparative biology and taxonomic classification.</title>
        <authorList>
            <person name="Goeker M."/>
        </authorList>
    </citation>
    <scope>NUCLEOTIDE SEQUENCE [LARGE SCALE GENOMIC DNA]</scope>
    <source>
        <strain evidence="8 9">DSM 101953</strain>
    </source>
</reference>
<dbReference type="InterPro" id="IPR003660">
    <property type="entry name" value="HAMP_dom"/>
</dbReference>
<dbReference type="PANTHER" id="PTHR34220:SF7">
    <property type="entry name" value="SENSOR HISTIDINE KINASE YPDA"/>
    <property type="match status" value="1"/>
</dbReference>
<sequence length="604" mass="68585">MQKRMLGTWLLRIRRSKLSTLMAASIITFNLIFLGFIVLLAYRTFSDVTFSEISTTRLALLNESTKRGFDFMTNVSGTAYSIAANKNVIEGLETTPGSKYQMISRRREITEILQHSLVLNEGVSSIEIYSDLFSGVPQSSTDLVFPVSSIRNESWYPQLKQADSLWVPLEGSGGEDEPYLIGHIQHLFGNEGKTIGYLYIRLSADDILKQFKDIPAVLDGQIHLVDTSGNLLLLVNKEEGSAGKTVLDADWLYQHTYEGNEGYELLNKDGQSYLVLFSRPSTISWRLVQVIPTRELLQEVRKADRQVIGIGLLCLLLSALLAYFFIRNMIRPVRRLIQEMRKLERGDFRASMSESLTEEYTQMSYGFNHMVNRLQELVQSEREASAAKREAQAGLLEAQIKPHFLYNTLDMIHWKAMDYDAQDISYMITQLGKMLRIGLSGGRMLIRLRDELEHARCYVSIQQERLPIAIEYTESIADPAVRSYFIPKVILQPLIENSIIHGSREPGSGPLQIHLEVREVKEPGSQPYLQITLLDNGRGLAEGWSMEQVSGIGTRNVMSRIQLYCGEPYGLYLANRPERGVAAMITLPVIETEEQLERLLRDQI</sequence>
<dbReference type="Gene3D" id="1.10.287.130">
    <property type="match status" value="1"/>
</dbReference>
<keyword evidence="4" id="KW-0808">Transferase</keyword>
<keyword evidence="5 6" id="KW-0472">Membrane</keyword>
<evidence type="ECO:0000256" key="2">
    <source>
        <dbReference type="ARBA" id="ARBA00022475"/>
    </source>
</evidence>
<evidence type="ECO:0000313" key="8">
    <source>
        <dbReference type="EMBL" id="MBP2112719.1"/>
    </source>
</evidence>
<proteinExistence type="predicted"/>
<comment type="caution">
    <text evidence="8">The sequence shown here is derived from an EMBL/GenBank/DDBJ whole genome shotgun (WGS) entry which is preliminary data.</text>
</comment>
<evidence type="ECO:0000256" key="3">
    <source>
        <dbReference type="ARBA" id="ARBA00022553"/>
    </source>
</evidence>
<accession>A0ABS4NTI1</accession>
<dbReference type="SMART" id="SM00304">
    <property type="entry name" value="HAMP"/>
    <property type="match status" value="1"/>
</dbReference>
<dbReference type="InterPro" id="IPR010559">
    <property type="entry name" value="Sig_transdc_His_kin_internal"/>
</dbReference>
<organism evidence="8 9">
    <name type="scientific">Paenibacillus silagei</name>
    <dbReference type="NCBI Taxonomy" id="1670801"/>
    <lineage>
        <taxon>Bacteria</taxon>
        <taxon>Bacillati</taxon>
        <taxon>Bacillota</taxon>
        <taxon>Bacilli</taxon>
        <taxon>Bacillales</taxon>
        <taxon>Paenibacillaceae</taxon>
        <taxon>Paenibacillus</taxon>
    </lineage>
</organism>
<dbReference type="Pfam" id="PF00672">
    <property type="entry name" value="HAMP"/>
    <property type="match status" value="1"/>
</dbReference>
<feature type="transmembrane region" description="Helical" evidence="6">
    <location>
        <begin position="307"/>
        <end position="326"/>
    </location>
</feature>
<gene>
    <name evidence="8" type="ORF">J2Z70_002873</name>
</gene>
<keyword evidence="8" id="KW-0418">Kinase</keyword>
<evidence type="ECO:0000256" key="1">
    <source>
        <dbReference type="ARBA" id="ARBA00004651"/>
    </source>
</evidence>
<dbReference type="CDD" id="cd06225">
    <property type="entry name" value="HAMP"/>
    <property type="match status" value="1"/>
</dbReference>
<evidence type="ECO:0000256" key="4">
    <source>
        <dbReference type="ARBA" id="ARBA00022679"/>
    </source>
</evidence>
<dbReference type="Gene3D" id="3.30.565.10">
    <property type="entry name" value="Histidine kinase-like ATPase, C-terminal domain"/>
    <property type="match status" value="1"/>
</dbReference>
<dbReference type="Gene3D" id="3.30.450.20">
    <property type="entry name" value="PAS domain"/>
    <property type="match status" value="1"/>
</dbReference>
<dbReference type="SUPFAM" id="SSF55874">
    <property type="entry name" value="ATPase domain of HSP90 chaperone/DNA topoisomerase II/histidine kinase"/>
    <property type="match status" value="1"/>
</dbReference>
<feature type="domain" description="HAMP" evidence="7">
    <location>
        <begin position="327"/>
        <end position="379"/>
    </location>
</feature>
<dbReference type="GO" id="GO:0016301">
    <property type="term" value="F:kinase activity"/>
    <property type="evidence" value="ECO:0007669"/>
    <property type="project" value="UniProtKB-KW"/>
</dbReference>
<keyword evidence="3" id="KW-0597">Phosphoprotein</keyword>
<comment type="subcellular location">
    <subcellularLocation>
        <location evidence="1">Cell membrane</location>
        <topology evidence="1">Multi-pass membrane protein</topology>
    </subcellularLocation>
</comment>
<dbReference type="EMBL" id="JAGGLV010000008">
    <property type="protein sequence ID" value="MBP2112719.1"/>
    <property type="molecule type" value="Genomic_DNA"/>
</dbReference>
<keyword evidence="9" id="KW-1185">Reference proteome</keyword>
<feature type="transmembrane region" description="Helical" evidence="6">
    <location>
        <begin position="21"/>
        <end position="42"/>
    </location>
</feature>
<keyword evidence="2" id="KW-1003">Cell membrane</keyword>
<name>A0ABS4NTI1_9BACL</name>